<organism evidence="1 2">
    <name type="scientific">Sphingomonas rubra</name>
    <dbReference type="NCBI Taxonomy" id="634430"/>
    <lineage>
        <taxon>Bacteria</taxon>
        <taxon>Pseudomonadati</taxon>
        <taxon>Pseudomonadota</taxon>
        <taxon>Alphaproteobacteria</taxon>
        <taxon>Sphingomonadales</taxon>
        <taxon>Sphingomonadaceae</taxon>
        <taxon>Sphingomonas</taxon>
    </lineage>
</organism>
<evidence type="ECO:0000313" key="2">
    <source>
        <dbReference type="Proteomes" id="UP000199586"/>
    </source>
</evidence>
<sequence length="221" mass="24003">MTVRHASLFTLLRCFAQPILTDRRGVQLIEFGIALPLLTTLSLAGAELTNYATTRMRVSAVAVHLADNAARMGSGTLLTAKTVTETDINDVLTGGGMQGGNLDLYNRGRVILSDLEPVTNPNTDNKFKIVWQRCRGTKTTHASGFGVAGATNLSGIGRLKKFTAQDNNATMFVEVYYEYKPLIRTSLSPSTTMVEIAAMSVRDRRDLTQIYNPSNAPKAAC</sequence>
<evidence type="ECO:0008006" key="3">
    <source>
        <dbReference type="Google" id="ProtNLM"/>
    </source>
</evidence>
<dbReference type="STRING" id="634430.SAMN04488241_11329"/>
<keyword evidence="2" id="KW-1185">Reference proteome</keyword>
<name>A0A1I5UNJ1_9SPHN</name>
<dbReference type="EMBL" id="FOXP01000013">
    <property type="protein sequence ID" value="SFP96825.1"/>
    <property type="molecule type" value="Genomic_DNA"/>
</dbReference>
<reference evidence="1 2" key="1">
    <citation type="submission" date="2016-10" db="EMBL/GenBank/DDBJ databases">
        <authorList>
            <person name="de Groot N.N."/>
        </authorList>
    </citation>
    <scope>NUCLEOTIDE SEQUENCE [LARGE SCALE GENOMIC DNA]</scope>
    <source>
        <strain evidence="1 2">CGMCC 1.9113</strain>
    </source>
</reference>
<evidence type="ECO:0000313" key="1">
    <source>
        <dbReference type="EMBL" id="SFP96825.1"/>
    </source>
</evidence>
<dbReference type="Proteomes" id="UP000199586">
    <property type="component" value="Unassembled WGS sequence"/>
</dbReference>
<accession>A0A1I5UNJ1</accession>
<dbReference type="RefSeq" id="WP_143090199.1">
    <property type="nucleotide sequence ID" value="NZ_FOXP01000013.1"/>
</dbReference>
<protein>
    <recommendedName>
        <fullName evidence="3">TadE-like protein</fullName>
    </recommendedName>
</protein>
<proteinExistence type="predicted"/>
<dbReference type="AlphaFoldDB" id="A0A1I5UNJ1"/>
<gene>
    <name evidence="1" type="ORF">SAMN04488241_11329</name>
</gene>
<dbReference type="OrthoDB" id="7432392at2"/>